<dbReference type="EMBL" id="QKXF01000017">
    <property type="protein sequence ID" value="RQM18791.1"/>
    <property type="molecule type" value="Genomic_DNA"/>
</dbReference>
<dbReference type="InterPro" id="IPR045802">
    <property type="entry name" value="GRV2/DNAJC13_N"/>
</dbReference>
<feature type="compositionally biased region" description="Polar residues" evidence="1">
    <location>
        <begin position="1425"/>
        <end position="1445"/>
    </location>
</feature>
<comment type="caution">
    <text evidence="3">The sequence shown here is derived from an EMBL/GenBank/DDBJ whole genome shotgun (WGS) entry which is preliminary data.</text>
</comment>
<feature type="compositionally biased region" description="Polar residues" evidence="1">
    <location>
        <begin position="1124"/>
        <end position="1135"/>
    </location>
</feature>
<dbReference type="EMBL" id="QLLG01000404">
    <property type="protein sequence ID" value="RMX63426.1"/>
    <property type="molecule type" value="Genomic_DNA"/>
</dbReference>
<evidence type="ECO:0000313" key="3">
    <source>
        <dbReference type="EMBL" id="RMX63426.1"/>
    </source>
</evidence>
<dbReference type="InterPro" id="IPR016024">
    <property type="entry name" value="ARM-type_fold"/>
</dbReference>
<dbReference type="GO" id="GO:0007032">
    <property type="term" value="P:endosome organization"/>
    <property type="evidence" value="ECO:0007669"/>
    <property type="project" value="InterPro"/>
</dbReference>
<proteinExistence type="predicted"/>
<feature type="region of interest" description="Disordered" evidence="1">
    <location>
        <begin position="1423"/>
        <end position="1447"/>
    </location>
</feature>
<dbReference type="SUPFAM" id="SSF48371">
    <property type="entry name" value="ARM repeat"/>
    <property type="match status" value="1"/>
</dbReference>
<evidence type="ECO:0000313" key="6">
    <source>
        <dbReference type="Proteomes" id="UP000286097"/>
    </source>
</evidence>
<dbReference type="InterPro" id="IPR044978">
    <property type="entry name" value="GRV2/DNAJC13"/>
</dbReference>
<sequence>MALNDSSSDAELQQLKQTLEDSLVLGHDLVSLDEGFVPRGPETRGFEVEPRASAFYGVSVDDEDDEDEDVDRLEIAGNRYAGVIYAARFFVTRVGFLRSAKRLMVFSSNHLTIVDPYSDEIKERYAFDNIKEITIASDSGGHNTDRAFSVFIGKNLKETYTCRCRQQLLSTYYQLRERASFCKKDEIDATTADALSAVGASVATNDNNWISSSGGLAGAGASNANLLGSGMYFDSLFQLCGKTFTMTKLSTTRSIAIHPVKVDVLLAVRAASLDRLDPQTRATLSSILLIDIVKIQRVNTNSNELVLYFENNRVHRYWCDSREPFIQAIANNLRSWLSVSLVVEEVSDSCEFDALTSTRDIPQPVTFEIPVLKISKSGKLQLRLLGLTALAIIERDPVTRKTMASHALNDLFNVVMYPSVSSFQDDSDSDSSEGLCGKFALELKHGLTRRFICLSSTASRRDKDVSLGLMRVSSQHENELRQLIGDIAGDIHVPEWLKVAGSTTLLSPKEARSLFLSNMIEMCRMNKLHVPWSTEETKIACKEGTWSTEVHPEYEDILLRKLVNLNFIPNLVTNASMSLIYHHLVQFNRNIPLGGLRQRDRRAFASLMKLLENFKLYSVAQLNSLSNTDAPIPTTEFQVELLLAIQRLLCTRGVFEEVPSSQYKHSVEVIMELLHSPMEEVSFAAACVIKYMVVNYSDTRSLKSETANRRAIFTKNHSRMYVSRAFDLSRTNRVGSMPLHSTAIKTGSKHGLPSVAAMSNTERSMANALAYSQLGLDYLVLAMILQTLEVCLSSGKKATPERVARDLLRAMRFDDFSRHHSLFLFNRSLSLSITKCSSILVKVHILEQPTELVELIQDFARKHGALVWQLYLALYTQDKAQRRISSQLVALLTHENPRSSYVIRNIFPHALLDDQKTTQLEYDEFGRHLPTANPELYVKNNDALHKNGSRRDITNATESGHSKMSCGINTRARLARNVKHAVLLPEFFDRLGKTYATKDLVWGPNAVEELIRKLQAEMSALDLYRLKYLGYLYTDPLATDHMENEWNRRDPQQANFAPFLFEFLQNGPESRLAIEMMKGTISSSNRFARYMPLSFLLNPDTFDDVESEGGIDEDNYDSDDNYTDENGSVSQSNNIIRPGDSTEHKHDDHVGSHEGVRSATLAKKKKRSAKNMPRWFVAWNCNEFRIDYECLESEVKVGPYYLANILDDRGVLVEDVEGAEKFMTLLYYRLLAEDRAITANKLQKGGQYFSADSFGNMDQSDIRLLVLKVMIQLYERHFNELGSLMFLNHFLRVSMMKAKNGEDRRWPLIVRGNIMLFLDRVLSSALNVSRFLREGNNVTMVLDLLREVKPLVVLQGPNDSEKEYIVEPAADLQAELDASEDEIEDEDNEKYADDRGEYDDDDGDDYDDERDIARRTIDALEESGAESSIVSGHSVSPTYANSDGDSVQIEVEPSRVTVVAEHCGAMSGSMIMQTCLSVLSRLIDCHTAEEEGHIYQDVRFPKYGRLTHFEGSGVSPISSIKHRLCEDQTLRFLVGLLDCPNRIVFKKCLGLIRLLVRHNEAIIPNLHASGIFYYLLRFAKDVDEMSIAARLISHIHLRQSGLDISHLIDDKQKKGKKGVFSPDPLTCICLRSWLVRVLPVSMVAQLLRHGPRRFATALFSDANNPEVVWNASMRNQMVSYIEKFMELHTDESGMFYISENEGSEHKACTALIQYPKEVHALQCYQYYLHNLLDEKSFPGWPINDEAAFLHALLDSMYRWVHPKLLLTPSGATATEGQSTKLLSVFDAVELLDAIALLLRRFSDSPTVTILQNFIYILEALERCITELKDNRVGTTKKCHDVSNTVVTKTAFVKAFGSAIRVINLAVSISDENAHQCSSGLGLRVLCNALQLLFHNQEALSALDGCAPNVMTHWVLEALVNVLNQPNGRVSAAAQSIDLLPCLTRFLSQEGDHLATDLSLQIVYEMAGSSGEMAEVLLLQLAEHGILWYLTLLLFHYQPNNDDSNGELQRISIGAAKALGRILEANAREESIAVFVTRMQTTIEQIFTRPLVDILRRAGPIKMLDVLASEVREPHVMWTDRMRKELISLAQRAIQFHTTVDQSDGEVPKVFELPSYFMFTAQKEELCVAGIYVNFYNENPKNGLLAQIAGTVNTNGSRADMFKPKLTTKKEIQAAAAVAAERENRTVSGHVMHGLLAALSYDISGVRAQPQALESILLLRLLPVATAIRNLLQYTPDMDVQVVQADGLVTLLFVLDHEAQPQGFSFANAPLLQLRCMECMHMLSFSGKCVDPLATVVPPFIKSAFQVVYRNLARNEASTEGQLARITLQLLGNLCLIPACIDNLVKGMDPASLSNLLPHVWLGDSTTMQLLLCLHMIPLKRHTQAATEFAKAAVSSQLAAALLNLLSTLVPRSKMGESTATKQYAARFLSVLSSNPGSGGAISSLLIASRVWETHGDTTQATSEDLRCLLVPPHAPALLKAPHANPNKVG</sequence>
<feature type="compositionally biased region" description="Acidic residues" evidence="1">
    <location>
        <begin position="1106"/>
        <end position="1123"/>
    </location>
</feature>
<feature type="compositionally biased region" description="Acidic residues" evidence="1">
    <location>
        <begin position="1396"/>
        <end position="1408"/>
    </location>
</feature>
<feature type="compositionally biased region" description="Basic and acidic residues" evidence="1">
    <location>
        <begin position="1140"/>
        <end position="1156"/>
    </location>
</feature>
<feature type="region of interest" description="Disordered" evidence="1">
    <location>
        <begin position="1106"/>
        <end position="1165"/>
    </location>
</feature>
<dbReference type="VEuPathDB" id="FungiDB:DD237_007904"/>
<reference evidence="5 6" key="1">
    <citation type="submission" date="2018-06" db="EMBL/GenBank/DDBJ databases">
        <title>Comparative genomics of downy mildews reveals potential adaptations to biotrophy.</title>
        <authorList>
            <person name="Fletcher K."/>
            <person name="Klosterman S.J."/>
            <person name="Derevnina L."/>
            <person name="Martin F."/>
            <person name="Koike S."/>
            <person name="Reyes Chin-Wo S."/>
            <person name="Mou B."/>
            <person name="Michelmore R."/>
        </authorList>
    </citation>
    <scope>NUCLEOTIDE SEQUENCE [LARGE SCALE GENOMIC DNA]</scope>
    <source>
        <strain evidence="4 6">R13</strain>
        <strain evidence="3 5">R14</strain>
    </source>
</reference>
<dbReference type="PANTHER" id="PTHR36983">
    <property type="entry name" value="DNAJ HOMOLOG SUBFAMILY C MEMBER 13"/>
    <property type="match status" value="1"/>
</dbReference>
<feature type="compositionally biased region" description="Acidic residues" evidence="1">
    <location>
        <begin position="1377"/>
        <end position="1388"/>
    </location>
</feature>
<dbReference type="Proteomes" id="UP000282087">
    <property type="component" value="Unassembled WGS sequence"/>
</dbReference>
<dbReference type="GO" id="GO:0006898">
    <property type="term" value="P:receptor-mediated endocytosis"/>
    <property type="evidence" value="ECO:0007669"/>
    <property type="project" value="TreeGrafter"/>
</dbReference>
<feature type="region of interest" description="Disordered" evidence="1">
    <location>
        <begin position="1377"/>
        <end position="1408"/>
    </location>
</feature>
<dbReference type="Proteomes" id="UP000286097">
    <property type="component" value="Unassembled WGS sequence"/>
</dbReference>
<evidence type="ECO:0000313" key="4">
    <source>
        <dbReference type="EMBL" id="RQM18791.1"/>
    </source>
</evidence>
<protein>
    <recommendedName>
        <fullName evidence="2">DnaJ homologue subfamily C GRV2/DNAJC13 N-terminal domain-containing protein</fullName>
    </recommendedName>
</protein>
<dbReference type="GO" id="GO:0010008">
    <property type="term" value="C:endosome membrane"/>
    <property type="evidence" value="ECO:0007669"/>
    <property type="project" value="TreeGrafter"/>
</dbReference>
<evidence type="ECO:0000259" key="2">
    <source>
        <dbReference type="Pfam" id="PF19432"/>
    </source>
</evidence>
<keyword evidence="5" id="KW-1185">Reference proteome</keyword>
<gene>
    <name evidence="4" type="ORF">DD237_007904</name>
    <name evidence="3" type="ORF">DD238_007425</name>
</gene>
<evidence type="ECO:0000313" key="5">
    <source>
        <dbReference type="Proteomes" id="UP000282087"/>
    </source>
</evidence>
<accession>A0A3M6VDC6</accession>
<evidence type="ECO:0000256" key="1">
    <source>
        <dbReference type="SAM" id="MobiDB-lite"/>
    </source>
</evidence>
<organism evidence="3 5">
    <name type="scientific">Peronospora effusa</name>
    <dbReference type="NCBI Taxonomy" id="542832"/>
    <lineage>
        <taxon>Eukaryota</taxon>
        <taxon>Sar</taxon>
        <taxon>Stramenopiles</taxon>
        <taxon>Oomycota</taxon>
        <taxon>Peronosporomycetes</taxon>
        <taxon>Peronosporales</taxon>
        <taxon>Peronosporaceae</taxon>
        <taxon>Peronospora</taxon>
    </lineage>
</organism>
<dbReference type="PANTHER" id="PTHR36983:SF2">
    <property type="entry name" value="DNAJ HOMOLOG SUBFAMILY C MEMBER 13"/>
    <property type="match status" value="1"/>
</dbReference>
<dbReference type="Pfam" id="PF19432">
    <property type="entry name" value="RME-8_N"/>
    <property type="match status" value="2"/>
</dbReference>
<dbReference type="GO" id="GO:2000641">
    <property type="term" value="P:regulation of early endosome to late endosome transport"/>
    <property type="evidence" value="ECO:0007669"/>
    <property type="project" value="InterPro"/>
</dbReference>
<feature type="domain" description="DnaJ homologue subfamily C GRV2/DNAJC13 N-terminal" evidence="2">
    <location>
        <begin position="818"/>
        <end position="1023"/>
    </location>
</feature>
<feature type="domain" description="DnaJ homologue subfamily C GRV2/DNAJC13 N-terminal" evidence="2">
    <location>
        <begin position="255"/>
        <end position="415"/>
    </location>
</feature>
<name>A0A3M6VDC6_9STRA</name>